<evidence type="ECO:0000256" key="1">
    <source>
        <dbReference type="ARBA" id="ARBA00005791"/>
    </source>
</evidence>
<dbReference type="EC" id="2.7.11.1" evidence="9"/>
<dbReference type="Gene3D" id="3.40.30.10">
    <property type="entry name" value="Glutaredoxin"/>
    <property type="match status" value="1"/>
</dbReference>
<evidence type="ECO:0000259" key="8">
    <source>
        <dbReference type="Pfam" id="PF13462"/>
    </source>
</evidence>
<dbReference type="PANTHER" id="PTHR13887">
    <property type="entry name" value="GLUTATHIONE S-TRANSFERASE KAPPA"/>
    <property type="match status" value="1"/>
</dbReference>
<evidence type="ECO:0000256" key="2">
    <source>
        <dbReference type="ARBA" id="ARBA00022729"/>
    </source>
</evidence>
<dbReference type="AlphaFoldDB" id="A0A1Y2N3J5"/>
<dbReference type="CDD" id="cd02972">
    <property type="entry name" value="DsbA_family"/>
    <property type="match status" value="1"/>
</dbReference>
<feature type="region of interest" description="Disordered" evidence="6">
    <location>
        <begin position="1"/>
        <end position="20"/>
    </location>
</feature>
<comment type="caution">
    <text evidence="9">The sequence shown here is derived from an EMBL/GenBank/DDBJ whole genome shotgun (WGS) entry which is preliminary data.</text>
</comment>
<reference evidence="9 10" key="1">
    <citation type="submission" date="2016-09" db="EMBL/GenBank/DDBJ databases">
        <title>Pseudonocardia autotrophica DSM535, a candidate organism with high potential of specific P450 cytochromes.</title>
        <authorList>
            <person name="Grumaz C."/>
            <person name="Vainshtein Y."/>
            <person name="Kirstahler P."/>
            <person name="Sohn K."/>
        </authorList>
    </citation>
    <scope>NUCLEOTIDE SEQUENCE [LARGE SCALE GENOMIC DNA]</scope>
    <source>
        <strain evidence="9 10">DSM 535</strain>
    </source>
</reference>
<dbReference type="Pfam" id="PF13462">
    <property type="entry name" value="Thioredoxin_4"/>
    <property type="match status" value="1"/>
</dbReference>
<evidence type="ECO:0000256" key="7">
    <source>
        <dbReference type="SAM" id="Phobius"/>
    </source>
</evidence>
<keyword evidence="4" id="KW-1015">Disulfide bond</keyword>
<name>A0A1Y2N3J5_PSEAH</name>
<feature type="domain" description="Thioredoxin-like fold" evidence="8">
    <location>
        <begin position="63"/>
        <end position="224"/>
    </location>
</feature>
<sequence>MMAGKRSAGKGKNPLTAKKGPSQATVLGIIVVVAFAALVGFGVYWNNSSSSTLVPANATAAGVPTGNADAPATVDVYLDFQCPHCKTFEEQAGPTLEELRTSGQAQVVYHPVAFLDRASSTQYSTRAAAAAGCAAEAGVFPEFERLLYQNQPTEGGAGLPNEQLIQLGQQAGAGPDFAPCVDDQRFAPWSQQITQQALRDNVSGTPSVKVNGQDVEASPQAIQQAVAAG</sequence>
<protein>
    <submittedName>
        <fullName evidence="9">Serine/threonine-protein kinase PknE</fullName>
        <ecNumber evidence="9">2.7.11.1</ecNumber>
    </submittedName>
</protein>
<evidence type="ECO:0000313" key="10">
    <source>
        <dbReference type="Proteomes" id="UP000194360"/>
    </source>
</evidence>
<dbReference type="RefSeq" id="WP_085911846.1">
    <property type="nucleotide sequence ID" value="NZ_AP018920.1"/>
</dbReference>
<dbReference type="GO" id="GO:0016491">
    <property type="term" value="F:oxidoreductase activity"/>
    <property type="evidence" value="ECO:0007669"/>
    <property type="project" value="UniProtKB-KW"/>
</dbReference>
<gene>
    <name evidence="9" type="primary">pknE_2</name>
    <name evidence="9" type="ORF">BG845_01541</name>
</gene>
<keyword evidence="7" id="KW-1133">Transmembrane helix</keyword>
<keyword evidence="9" id="KW-0808">Transferase</keyword>
<comment type="similarity">
    <text evidence="1">Belongs to the thioredoxin family. DsbA subfamily.</text>
</comment>
<dbReference type="EMBL" id="MIGB01000006">
    <property type="protein sequence ID" value="OSY42045.1"/>
    <property type="molecule type" value="Genomic_DNA"/>
</dbReference>
<dbReference type="OrthoDB" id="4135024at2"/>
<dbReference type="InterPro" id="IPR036249">
    <property type="entry name" value="Thioredoxin-like_sf"/>
</dbReference>
<keyword evidence="7" id="KW-0812">Transmembrane</keyword>
<evidence type="ECO:0000313" key="9">
    <source>
        <dbReference type="EMBL" id="OSY42045.1"/>
    </source>
</evidence>
<dbReference type="PANTHER" id="PTHR13887:SF14">
    <property type="entry name" value="DISULFIDE BOND FORMATION PROTEIN D"/>
    <property type="match status" value="1"/>
</dbReference>
<dbReference type="InterPro" id="IPR012336">
    <property type="entry name" value="Thioredoxin-like_fold"/>
</dbReference>
<keyword evidence="3" id="KW-0560">Oxidoreductase</keyword>
<keyword evidence="10" id="KW-1185">Reference proteome</keyword>
<feature type="transmembrane region" description="Helical" evidence="7">
    <location>
        <begin position="21"/>
        <end position="45"/>
    </location>
</feature>
<organism evidence="9 10">
    <name type="scientific">Pseudonocardia autotrophica</name>
    <name type="common">Amycolata autotrophica</name>
    <name type="synonym">Nocardia autotrophica</name>
    <dbReference type="NCBI Taxonomy" id="2074"/>
    <lineage>
        <taxon>Bacteria</taxon>
        <taxon>Bacillati</taxon>
        <taxon>Actinomycetota</taxon>
        <taxon>Actinomycetes</taxon>
        <taxon>Pseudonocardiales</taxon>
        <taxon>Pseudonocardiaceae</taxon>
        <taxon>Pseudonocardia</taxon>
    </lineage>
</organism>
<dbReference type="SUPFAM" id="SSF52833">
    <property type="entry name" value="Thioredoxin-like"/>
    <property type="match status" value="1"/>
</dbReference>
<keyword evidence="9" id="KW-0418">Kinase</keyword>
<proteinExistence type="inferred from homology"/>
<dbReference type="STRING" id="2074.BG845_01541"/>
<dbReference type="Proteomes" id="UP000194360">
    <property type="component" value="Unassembled WGS sequence"/>
</dbReference>
<dbReference type="GO" id="GO:0004674">
    <property type="term" value="F:protein serine/threonine kinase activity"/>
    <property type="evidence" value="ECO:0007669"/>
    <property type="project" value="UniProtKB-EC"/>
</dbReference>
<evidence type="ECO:0000256" key="3">
    <source>
        <dbReference type="ARBA" id="ARBA00023002"/>
    </source>
</evidence>
<accession>A0A1Y2N3J5</accession>
<keyword evidence="2" id="KW-0732">Signal</keyword>
<evidence type="ECO:0000256" key="6">
    <source>
        <dbReference type="SAM" id="MobiDB-lite"/>
    </source>
</evidence>
<keyword evidence="7" id="KW-0472">Membrane</keyword>
<keyword evidence="5" id="KW-0676">Redox-active center</keyword>
<evidence type="ECO:0000256" key="5">
    <source>
        <dbReference type="ARBA" id="ARBA00023284"/>
    </source>
</evidence>
<evidence type="ECO:0000256" key="4">
    <source>
        <dbReference type="ARBA" id="ARBA00023157"/>
    </source>
</evidence>